<sequence length="80" mass="8042">MPQYAIAQPGSAAAIAVNSFSASGYQNECSVQVACLNACCDGGAQEIAKSTSSVMGAVSARKPWYGNASSAAAAKPVEIR</sequence>
<organism evidence="1 2">
    <name type="scientific">Bradyrhizobium jicamae</name>
    <dbReference type="NCBI Taxonomy" id="280332"/>
    <lineage>
        <taxon>Bacteria</taxon>
        <taxon>Pseudomonadati</taxon>
        <taxon>Pseudomonadota</taxon>
        <taxon>Alphaproteobacteria</taxon>
        <taxon>Hyphomicrobiales</taxon>
        <taxon>Nitrobacteraceae</taxon>
        <taxon>Bradyrhizobium</taxon>
    </lineage>
</organism>
<reference evidence="2" key="1">
    <citation type="journal article" date="2021" name="ISME J.">
        <title>Evolutionary origin and ecological implication of a unique nif island in free-living Bradyrhizobium lineages.</title>
        <authorList>
            <person name="Tao J."/>
        </authorList>
    </citation>
    <scope>NUCLEOTIDE SEQUENCE [LARGE SCALE GENOMIC DNA]</scope>
    <source>
        <strain evidence="2">SZCCT0434</strain>
    </source>
</reference>
<proteinExistence type="predicted"/>
<comment type="caution">
    <text evidence="1">The sequence shown here is derived from an EMBL/GenBank/DDBJ whole genome shotgun (WGS) entry which is preliminary data.</text>
</comment>
<dbReference type="EMBL" id="JAFCJH010000115">
    <property type="protein sequence ID" value="MBR0801839.1"/>
    <property type="molecule type" value="Genomic_DNA"/>
</dbReference>
<dbReference type="RefSeq" id="WP_212495733.1">
    <property type="nucleotide sequence ID" value="NZ_JAFCJH010000115.1"/>
</dbReference>
<gene>
    <name evidence="1" type="ORF">JQ615_41650</name>
</gene>
<accession>A0ABS5FYD7</accession>
<dbReference type="Proteomes" id="UP001315278">
    <property type="component" value="Unassembled WGS sequence"/>
</dbReference>
<evidence type="ECO:0000313" key="1">
    <source>
        <dbReference type="EMBL" id="MBR0801839.1"/>
    </source>
</evidence>
<evidence type="ECO:0000313" key="2">
    <source>
        <dbReference type="Proteomes" id="UP001315278"/>
    </source>
</evidence>
<name>A0ABS5FYD7_9BRAD</name>
<keyword evidence="2" id="KW-1185">Reference proteome</keyword>
<protein>
    <submittedName>
        <fullName evidence="1">Uncharacterized protein</fullName>
    </submittedName>
</protein>